<keyword evidence="5" id="KW-0456">Lyase</keyword>
<evidence type="ECO:0000313" key="5">
    <source>
        <dbReference type="EMBL" id="QDL54216.1"/>
    </source>
</evidence>
<dbReference type="InterPro" id="IPR001926">
    <property type="entry name" value="TrpB-like_PALP"/>
</dbReference>
<accession>A0A515ENH6</accession>
<dbReference type="Pfam" id="PF24857">
    <property type="entry name" value="THR4_C"/>
    <property type="match status" value="1"/>
</dbReference>
<evidence type="ECO:0000256" key="2">
    <source>
        <dbReference type="ARBA" id="ARBA00022898"/>
    </source>
</evidence>
<dbReference type="RefSeq" id="WP_142810928.1">
    <property type="nucleotide sequence ID" value="NZ_CP036282.1"/>
</dbReference>
<organism evidence="5 6">
    <name type="scientific">Rhodoferax aquaticus</name>
    <dbReference type="NCBI Taxonomy" id="2527691"/>
    <lineage>
        <taxon>Bacteria</taxon>
        <taxon>Pseudomonadati</taxon>
        <taxon>Pseudomonadota</taxon>
        <taxon>Betaproteobacteria</taxon>
        <taxon>Burkholderiales</taxon>
        <taxon>Comamonadaceae</taxon>
        <taxon>Rhodoferax</taxon>
    </lineage>
</organism>
<comment type="cofactor">
    <cofactor evidence="1">
        <name>pyridoxal 5'-phosphate</name>
        <dbReference type="ChEBI" id="CHEBI:597326"/>
    </cofactor>
</comment>
<evidence type="ECO:0000259" key="3">
    <source>
        <dbReference type="Pfam" id="PF00291"/>
    </source>
</evidence>
<reference evidence="6" key="2">
    <citation type="journal article" date="2020" name="Int. J. Syst. Evol. Microbiol.">
        <title>Genomic insights into a novel species Rhodoferax aquaticus sp. nov., isolated from freshwater.</title>
        <authorList>
            <person name="Li T."/>
            <person name="Zhuo Y."/>
            <person name="Jin C.Z."/>
            <person name="Wu X."/>
            <person name="Ko S.R."/>
            <person name="Jin F.J."/>
            <person name="Ahn C.Y."/>
            <person name="Oh H.M."/>
            <person name="Lee H.G."/>
            <person name="Jin L."/>
        </authorList>
    </citation>
    <scope>NUCLEOTIDE SEQUENCE [LARGE SCALE GENOMIC DNA]</scope>
    <source>
        <strain evidence="6">Gr-4</strain>
    </source>
</reference>
<dbReference type="GO" id="GO:0004795">
    <property type="term" value="F:threonine synthase activity"/>
    <property type="evidence" value="ECO:0007669"/>
    <property type="project" value="UniProtKB-EC"/>
</dbReference>
<dbReference type="EC" id="4.2.3.1" evidence="5"/>
<gene>
    <name evidence="5" type="ORF">EXZ61_08580</name>
</gene>
<dbReference type="CDD" id="cd01560">
    <property type="entry name" value="Thr-synth_2"/>
    <property type="match status" value="1"/>
</dbReference>
<dbReference type="EMBL" id="CP036282">
    <property type="protein sequence ID" value="QDL54216.1"/>
    <property type="molecule type" value="Genomic_DNA"/>
</dbReference>
<dbReference type="Pfam" id="PF00291">
    <property type="entry name" value="PALP"/>
    <property type="match status" value="1"/>
</dbReference>
<dbReference type="KEGG" id="rhg:EXZ61_08580"/>
<dbReference type="InterPro" id="IPR051166">
    <property type="entry name" value="Threonine_Synthase"/>
</dbReference>
<name>A0A515ENH6_9BURK</name>
<dbReference type="SUPFAM" id="SSF53686">
    <property type="entry name" value="Tryptophan synthase beta subunit-like PLP-dependent enzymes"/>
    <property type="match status" value="1"/>
</dbReference>
<dbReference type="InterPro" id="IPR029144">
    <property type="entry name" value="Thr_synth_N"/>
</dbReference>
<dbReference type="PANTHER" id="PTHR42690:SF1">
    <property type="entry name" value="THREONINE SYNTHASE-LIKE 2"/>
    <property type="match status" value="1"/>
</dbReference>
<feature type="domain" description="Threonine synthase N-terminal" evidence="4">
    <location>
        <begin position="2"/>
        <end position="83"/>
    </location>
</feature>
<dbReference type="Gene3D" id="3.90.1380.10">
    <property type="entry name" value="Threonine synthase, N-terminal domain"/>
    <property type="match status" value="1"/>
</dbReference>
<dbReference type="Gene3D" id="3.40.50.1100">
    <property type="match status" value="2"/>
</dbReference>
<dbReference type="PANTHER" id="PTHR42690">
    <property type="entry name" value="THREONINE SYNTHASE FAMILY MEMBER"/>
    <property type="match status" value="1"/>
</dbReference>
<sequence>MKYLSTRGNPDRKRFCEILLEGLAPDGGLYLPETYPQVSDSTLTAWRKIYHEQGYAALAFEVLSLYIDDIPADDLRALCAKTYTAEVFGTGEIVPLRHLEDAHAGHAPVFLEALSNGPTLAFKDMAMQLLGNLFEYELARRGEELNIFGATSGDTGSAAEYAMRGKKGVRVFMTSPHERMSAFQQAQMFSLMDANIYNIAIKGVFDDCQDLVKAVSNDLDFKRKYKIGTVNSINWARLLAQVVYYFAGYIQATEQAPTLGTGVSSLPPEGAQTALGRPGGGLSNAQKVSFTVPSGNFGNVCAGHVARMMGLPIDKLVVATNENDVLDEFFRTGVYRVRGSADTHETSSPSMDISKASNFERFVFDLLGRDGARVKALFGEALSKTGKFDLSADPAFAKAAAQYGFVSGKSTHANRLDTIRDTWARHEVLIDTHTADGLKVAKEHLTPSIPMVVLETALPIKFAATIVEALGREPERPAKFDGIEALPKRVLVMDADVAAVKALIATECGY</sequence>
<dbReference type="Proteomes" id="UP000317365">
    <property type="component" value="Chromosome"/>
</dbReference>
<reference evidence="6" key="1">
    <citation type="submission" date="2019-02" db="EMBL/GenBank/DDBJ databases">
        <title>Complete genome sequence of Rhodoferax sp. Gr-4.</title>
        <authorList>
            <person name="Jin L."/>
        </authorList>
    </citation>
    <scope>NUCLEOTIDE SEQUENCE [LARGE SCALE GENOMIC DNA]</scope>
    <source>
        <strain evidence="6">Gr-4</strain>
    </source>
</reference>
<protein>
    <submittedName>
        <fullName evidence="5">Threonine synthase</fullName>
        <ecNumber evidence="5">4.2.3.1</ecNumber>
    </submittedName>
</protein>
<dbReference type="AlphaFoldDB" id="A0A515ENH6"/>
<dbReference type="InterPro" id="IPR037158">
    <property type="entry name" value="Thr_synth_N_sf"/>
</dbReference>
<evidence type="ECO:0000313" key="6">
    <source>
        <dbReference type="Proteomes" id="UP000317365"/>
    </source>
</evidence>
<evidence type="ECO:0000256" key="1">
    <source>
        <dbReference type="ARBA" id="ARBA00001933"/>
    </source>
</evidence>
<keyword evidence="2" id="KW-0663">Pyridoxal phosphate</keyword>
<dbReference type="InterPro" id="IPR036052">
    <property type="entry name" value="TrpB-like_PALP_sf"/>
</dbReference>
<proteinExistence type="predicted"/>
<evidence type="ECO:0000259" key="4">
    <source>
        <dbReference type="Pfam" id="PF14821"/>
    </source>
</evidence>
<feature type="domain" description="Tryptophan synthase beta chain-like PALP" evidence="3">
    <location>
        <begin position="94"/>
        <end position="371"/>
    </location>
</feature>
<dbReference type="Pfam" id="PF14821">
    <property type="entry name" value="Thr_synth_N"/>
    <property type="match status" value="1"/>
</dbReference>
<keyword evidence="6" id="KW-1185">Reference proteome</keyword>